<dbReference type="OrthoDB" id="2369531at2759"/>
<accession>A0A2Z6R639</accession>
<dbReference type="EMBL" id="BEXD01001261">
    <property type="protein sequence ID" value="GBB93224.1"/>
    <property type="molecule type" value="Genomic_DNA"/>
</dbReference>
<dbReference type="EMBL" id="BLAL01000215">
    <property type="protein sequence ID" value="GES92236.1"/>
    <property type="molecule type" value="Genomic_DNA"/>
</dbReference>
<evidence type="ECO:0000256" key="1">
    <source>
        <dbReference type="SAM" id="Phobius"/>
    </source>
</evidence>
<dbReference type="Proteomes" id="UP000615446">
    <property type="component" value="Unassembled WGS sequence"/>
</dbReference>
<feature type="transmembrane region" description="Helical" evidence="1">
    <location>
        <begin position="821"/>
        <end position="842"/>
    </location>
</feature>
<sequence>MKLKHFLIFLSIIIFATLPVNSNVITYTERETTEFEIENILTYEDNTIVLQIVHKIITSSGEICFEANISFRVIYPNGTITPIDLSIKELGIQYFNFCTGNTLIPIVLYAIETKEDNFILVTYTEAADVNNPLTYDDYIMLIDLNGKIYSKTLMGPSFVVDNIWTPQQFTIVPNANNEQGFLYSTLLSSNNTVIYYYNSTQWIINEDGTLSNIATMVLPFQLLPFIVSTVDGGYMFIYPTFANSTITSQDHFTPQTGLYAMYCGYGSNIVREPVILYETTMVLNITGFNCVISYPEIGQICLIIIQSNSTNPNIAPILIKVNYLSGGSVFSITNMNIDNSQYIDPIFLIQPLQFGGYFYGVITSVDQTPYNIWGYVLDDNGNFIQWNLSNPAQLDSNASPQVLTNNTLVIVQPIVGQYWSLITTDLYKFHEDNSYHNIFINTTNPTIGQNIIANETYFLTITYTVPVVLSNGTITIFQNNGSSNPGIVRQIINGLNNNEYITINNDTVSVTIIESTFNNPGSTYYVMIEYTFVSSLLYNEPLPGLSNKIWSFTTFPEEKEQDSKIKQFFDGIYGKVRLTKDGTSYFDTLNLNQQNKFFNNLTRELANAVVVASKRITTNYRFVIDTESSSKQYLLFIKIEKPQAASDRGTRLITKDLNAMIQNMDITVLASGSSSKYLESIYGYVTITVPYIMKLGYAVYIILNELVRKENSKDSNQLLNKQDHSQCQQDKAKKKVTIKKWLKNSKNYKIILVILISLAGAEIEVLKMVDFQFYGYKFNVELSEEFEERIIFGEIIGIIIKNIPDLAIRIYYLNEAIDNNYLSILALLITIIKILGLITNPIKLMS</sequence>
<dbReference type="Proteomes" id="UP000247702">
    <property type="component" value="Unassembled WGS sequence"/>
</dbReference>
<keyword evidence="1" id="KW-0472">Membrane</keyword>
<comment type="caution">
    <text evidence="3">The sequence shown here is derived from an EMBL/GenBank/DDBJ whole genome shotgun (WGS) entry which is preliminary data.</text>
</comment>
<evidence type="ECO:0008006" key="6">
    <source>
        <dbReference type="Google" id="ProtNLM"/>
    </source>
</evidence>
<evidence type="ECO:0000313" key="3">
    <source>
        <dbReference type="EMBL" id="GBB93224.1"/>
    </source>
</evidence>
<feature type="transmembrane region" description="Helical" evidence="1">
    <location>
        <begin position="750"/>
        <end position="769"/>
    </location>
</feature>
<evidence type="ECO:0000313" key="4">
    <source>
        <dbReference type="EMBL" id="GES92236.1"/>
    </source>
</evidence>
<protein>
    <recommendedName>
        <fullName evidence="6">SbsA Ig-like domain-containing protein</fullName>
    </recommendedName>
</protein>
<name>A0A2Z6R639_9GLOM</name>
<keyword evidence="1" id="KW-0812">Transmembrane</keyword>
<keyword evidence="1" id="KW-1133">Transmembrane helix</keyword>
<dbReference type="AlphaFoldDB" id="A0A2Z6R639"/>
<feature type="signal peptide" evidence="2">
    <location>
        <begin position="1"/>
        <end position="22"/>
    </location>
</feature>
<dbReference type="STRING" id="94130.A0A2Z6R639"/>
<feature type="transmembrane region" description="Helical" evidence="1">
    <location>
        <begin position="681"/>
        <end position="703"/>
    </location>
</feature>
<gene>
    <name evidence="4" type="ORF">RCL2_001902200</name>
    <name evidence="3" type="ORF">RclHR1_21320001</name>
</gene>
<evidence type="ECO:0000256" key="2">
    <source>
        <dbReference type="SAM" id="SignalP"/>
    </source>
</evidence>
<evidence type="ECO:0000313" key="5">
    <source>
        <dbReference type="Proteomes" id="UP000247702"/>
    </source>
</evidence>
<feature type="chain" id="PRO_5036327567" description="SbsA Ig-like domain-containing protein" evidence="2">
    <location>
        <begin position="23"/>
        <end position="846"/>
    </location>
</feature>
<organism evidence="3 5">
    <name type="scientific">Rhizophagus clarus</name>
    <dbReference type="NCBI Taxonomy" id="94130"/>
    <lineage>
        <taxon>Eukaryota</taxon>
        <taxon>Fungi</taxon>
        <taxon>Fungi incertae sedis</taxon>
        <taxon>Mucoromycota</taxon>
        <taxon>Glomeromycotina</taxon>
        <taxon>Glomeromycetes</taxon>
        <taxon>Glomerales</taxon>
        <taxon>Glomeraceae</taxon>
        <taxon>Rhizophagus</taxon>
    </lineage>
</organism>
<keyword evidence="2" id="KW-0732">Signal</keyword>
<keyword evidence="5" id="KW-1185">Reference proteome</keyword>
<proteinExistence type="predicted"/>
<reference evidence="4" key="2">
    <citation type="submission" date="2019-10" db="EMBL/GenBank/DDBJ databases">
        <title>Conservation and host-specific expression of non-tandemly repeated heterogenous ribosome RNA gene in arbuscular mycorrhizal fungi.</title>
        <authorList>
            <person name="Maeda T."/>
            <person name="Kobayashi Y."/>
            <person name="Nakagawa T."/>
            <person name="Ezawa T."/>
            <person name="Yamaguchi K."/>
            <person name="Bino T."/>
            <person name="Nishimoto Y."/>
            <person name="Shigenobu S."/>
            <person name="Kawaguchi M."/>
        </authorList>
    </citation>
    <scope>NUCLEOTIDE SEQUENCE</scope>
    <source>
        <strain evidence="4">HR1</strain>
    </source>
</reference>
<reference evidence="3 5" key="1">
    <citation type="submission" date="2017-11" db="EMBL/GenBank/DDBJ databases">
        <title>The genome of Rhizophagus clarus HR1 reveals common genetic basis of auxotrophy among arbuscular mycorrhizal fungi.</title>
        <authorList>
            <person name="Kobayashi Y."/>
        </authorList>
    </citation>
    <scope>NUCLEOTIDE SEQUENCE [LARGE SCALE GENOMIC DNA]</scope>
    <source>
        <strain evidence="3 5">HR1</strain>
    </source>
</reference>